<keyword evidence="1" id="KW-0732">Signal</keyword>
<dbReference type="InterPro" id="IPR053147">
    <property type="entry name" value="Hsp_HslJ-like"/>
</dbReference>
<evidence type="ECO:0000256" key="1">
    <source>
        <dbReference type="SAM" id="SignalP"/>
    </source>
</evidence>
<protein>
    <submittedName>
        <fullName evidence="3">META domain-containing protein</fullName>
    </submittedName>
</protein>
<feature type="signal peptide" evidence="1">
    <location>
        <begin position="1"/>
        <end position="27"/>
    </location>
</feature>
<dbReference type="PANTHER" id="PTHR35535:SF2">
    <property type="entry name" value="DUF306 DOMAIN-CONTAINING PROTEIN"/>
    <property type="match status" value="1"/>
</dbReference>
<dbReference type="Pfam" id="PF03724">
    <property type="entry name" value="META"/>
    <property type="match status" value="2"/>
</dbReference>
<dbReference type="InterPro" id="IPR038670">
    <property type="entry name" value="HslJ-like_sf"/>
</dbReference>
<dbReference type="Gene3D" id="2.40.128.270">
    <property type="match status" value="2"/>
</dbReference>
<accession>A0ABT6S3F6</accession>
<dbReference type="EMBL" id="JASCIQ010000002">
    <property type="protein sequence ID" value="MDI3402617.1"/>
    <property type="molecule type" value="Genomic_DNA"/>
</dbReference>
<feature type="domain" description="DUF306" evidence="2">
    <location>
        <begin position="43"/>
        <end position="148"/>
    </location>
</feature>
<feature type="domain" description="DUF306" evidence="2">
    <location>
        <begin position="156"/>
        <end position="265"/>
    </location>
</feature>
<name>A0ABT6S3F6_9ACTN</name>
<sequence length="276" mass="28501">MHTQRKTLSTVGAVSAVAALGLLTACGADKTSAGDAPAEPSVPVTGTHWTVDSVTAGGKKIDAPGTKAHVAFDKKGRATGNFGCNGFGGTASVKGDTITVDKIAKTEMSCGDEIDKLETTLTEALKGKLKASVKGDKLTLTTAKGDSITLTSEPPAELAGTKWLLKAVVEKEVATSLPESASKADKAHLIFDEKAGTVHGNLGCNEVNAKATVTDGKIELGTPRLTRKMCDGEVMKAEQNLAKLFGSTVTYEIDHRTLHLTGKDGLGLNAEAAAKK</sequence>
<comment type="caution">
    <text evidence="3">The sequence shown here is derived from an EMBL/GenBank/DDBJ whole genome shotgun (WGS) entry which is preliminary data.</text>
</comment>
<reference evidence="3 4" key="1">
    <citation type="submission" date="2023-05" db="EMBL/GenBank/DDBJ databases">
        <title>Draft genome sequence of Streptomyces sp. B-S-A6 isolated from a cave soil in Thailand.</title>
        <authorList>
            <person name="Chamroensaksri N."/>
            <person name="Muangham S."/>
        </authorList>
    </citation>
    <scope>NUCLEOTIDE SEQUENCE [LARGE SCALE GENOMIC DNA]</scope>
    <source>
        <strain evidence="3 4">B-S-A6</strain>
    </source>
</reference>
<evidence type="ECO:0000259" key="2">
    <source>
        <dbReference type="Pfam" id="PF03724"/>
    </source>
</evidence>
<dbReference type="Proteomes" id="UP001223978">
    <property type="component" value="Unassembled WGS sequence"/>
</dbReference>
<proteinExistence type="predicted"/>
<dbReference type="PROSITE" id="PS51257">
    <property type="entry name" value="PROKAR_LIPOPROTEIN"/>
    <property type="match status" value="1"/>
</dbReference>
<organism evidence="3 4">
    <name type="scientific">Streptomyces cavernicola</name>
    <dbReference type="NCBI Taxonomy" id="3043613"/>
    <lineage>
        <taxon>Bacteria</taxon>
        <taxon>Bacillati</taxon>
        <taxon>Actinomycetota</taxon>
        <taxon>Actinomycetes</taxon>
        <taxon>Kitasatosporales</taxon>
        <taxon>Streptomycetaceae</taxon>
        <taxon>Streptomyces</taxon>
    </lineage>
</organism>
<evidence type="ECO:0000313" key="4">
    <source>
        <dbReference type="Proteomes" id="UP001223978"/>
    </source>
</evidence>
<dbReference type="RefSeq" id="WP_282540579.1">
    <property type="nucleotide sequence ID" value="NZ_JASCIQ010000002.1"/>
</dbReference>
<dbReference type="PANTHER" id="PTHR35535">
    <property type="entry name" value="HEAT SHOCK PROTEIN HSLJ"/>
    <property type="match status" value="1"/>
</dbReference>
<feature type="chain" id="PRO_5045329115" evidence="1">
    <location>
        <begin position="28"/>
        <end position="276"/>
    </location>
</feature>
<dbReference type="InterPro" id="IPR005184">
    <property type="entry name" value="DUF306_Meta_HslJ"/>
</dbReference>
<gene>
    <name evidence="3" type="ORF">QIS96_02055</name>
</gene>
<evidence type="ECO:0000313" key="3">
    <source>
        <dbReference type="EMBL" id="MDI3402617.1"/>
    </source>
</evidence>
<keyword evidence="4" id="KW-1185">Reference proteome</keyword>